<evidence type="ECO:0000259" key="7">
    <source>
        <dbReference type="Pfam" id="PF15528"/>
    </source>
</evidence>
<dbReference type="PANTHER" id="PTHR32305">
    <property type="match status" value="1"/>
</dbReference>
<dbReference type="Gene3D" id="2.130.10.130">
    <property type="entry name" value="Integrin alpha, N-terminal"/>
    <property type="match status" value="1"/>
</dbReference>
<comment type="caution">
    <text evidence="9">The sequence shown here is derived from an EMBL/GenBank/DDBJ whole genome shotgun (WGS) entry which is preliminary data.</text>
</comment>
<proteinExistence type="predicted"/>
<dbReference type="InterPro" id="IPR050708">
    <property type="entry name" value="T6SS_VgrG/RHS"/>
</dbReference>
<dbReference type="InterPro" id="IPR003284">
    <property type="entry name" value="Sal_SpvB"/>
</dbReference>
<dbReference type="EMBL" id="JABKKJ010000012">
    <property type="protein sequence ID" value="NPE25505.1"/>
    <property type="molecule type" value="Genomic_DNA"/>
</dbReference>
<dbReference type="InterPro" id="IPR022385">
    <property type="entry name" value="Rhs_assc_core"/>
</dbReference>
<dbReference type="Pfam" id="PF15528">
    <property type="entry name" value="Ntox23"/>
    <property type="match status" value="1"/>
</dbReference>
<dbReference type="Pfam" id="PF25023">
    <property type="entry name" value="TEN_YD-shell"/>
    <property type="match status" value="2"/>
</dbReference>
<keyword evidence="2" id="KW-0964">Secreted</keyword>
<evidence type="ECO:0000256" key="5">
    <source>
        <dbReference type="ARBA" id="ARBA00023026"/>
    </source>
</evidence>
<dbReference type="RefSeq" id="WP_172344965.1">
    <property type="nucleotide sequence ID" value="NZ_CASYYZ010000040.1"/>
</dbReference>
<keyword evidence="4" id="KW-0677">Repeat</keyword>
<dbReference type="Proteomes" id="UP000820977">
    <property type="component" value="Unassembled WGS sequence"/>
</dbReference>
<evidence type="ECO:0000256" key="1">
    <source>
        <dbReference type="ARBA" id="ARBA00004613"/>
    </source>
</evidence>
<feature type="domain" description="Teneurin-like YD-shell" evidence="8">
    <location>
        <begin position="1559"/>
        <end position="1809"/>
    </location>
</feature>
<evidence type="ECO:0000313" key="10">
    <source>
        <dbReference type="Proteomes" id="UP000820977"/>
    </source>
</evidence>
<feature type="chain" id="PRO_5047386746" description="RHS repeat-associated protein" evidence="6">
    <location>
        <begin position="25"/>
        <end position="2130"/>
    </location>
</feature>
<feature type="domain" description="Teneurin-like YD-shell" evidence="8">
    <location>
        <begin position="1140"/>
        <end position="1320"/>
    </location>
</feature>
<reference evidence="9 10" key="1">
    <citation type="submission" date="2020-05" db="EMBL/GenBank/DDBJ databases">
        <title>Distinct polysaccharide utilization as determinants for interspecies competition between intestinal Prevotella spp.</title>
        <authorList>
            <person name="Galvez E.J.C."/>
            <person name="Iljazovic A."/>
            <person name="Strowig T."/>
        </authorList>
    </citation>
    <scope>NUCLEOTIDE SEQUENCE [LARGE SCALE GENOMIC DNA]</scope>
    <source>
        <strain evidence="9 10">PCHR</strain>
    </source>
</reference>
<dbReference type="InterPro" id="IPR028994">
    <property type="entry name" value="Integrin_alpha_N"/>
</dbReference>
<dbReference type="InterPro" id="IPR029115">
    <property type="entry name" value="Ntox23"/>
</dbReference>
<dbReference type="InterPro" id="IPR006530">
    <property type="entry name" value="YD"/>
</dbReference>
<dbReference type="Pfam" id="PF03534">
    <property type="entry name" value="SpvB"/>
    <property type="match status" value="2"/>
</dbReference>
<keyword evidence="3 6" id="KW-0732">Signal</keyword>
<keyword evidence="5" id="KW-0843">Virulence</keyword>
<sequence>MKNKYLQLLHILIISLFLCTTAVAANKQRIQSDDDSERLISESIDYDFGYTRQPDKSTSETNPVIGSNGTFNVSQTGAATYSYPIAVPQGINGLQPALSVGYNSQGGNGLIGWGCNISGLSVITRGVKTVFHDGAVGGITHTDNDAYYLDGTRLVLISGAAGCSGAVYSPEHSPAVKVTFHGTGGSVWIDVKTGNGQTYTYGNTADSRQTYTNKLGHNRINAWYINKVEDINGNYMTYHYMADNGMVYPDEILYGNNVNRDTGLHSFVKFAYRQRSDIQEFFIEDVKASLALCIKSIESGAGNDVYRHYDFAYTSDNLPGMPYLRLRSITEQTGSGENRPPVKFEWNGLPLFSQKTLTPDINLKKSSTDYYGAGTIKTDIENEIFLACDMTGDGLADIVEIATSTVTETFPGTVTKRLDTPLYVYKASKDNGVLSYNLAVKYSLGASGNILGMDFNKLTSYQLDFDGDGLADICVPENVEISGHSGRYIKFSLVRGKEVSSGSSMYKYFYHELKGSNKNPLFVSADVDGNGRSEIIVLEKSLYNGTYVCEILGHKDEDGISRYEFRMRLPGAPENIYAGDFNNDGLHDIIVLYSGGYKIYFNRGGLLEGGSIFSENSINAGNTIGHVSRMFQGDFNGDGLSDFLMNNKNNRNWYFAFGCGDGSFNKILACSSELYKHDNGKDDDKMQCLVFDFDNDGKDDVVMTNYVDERQPARTHWMRSTGSSLITVKQALSFNADDALASRFAVGCFTGSGRAELMNYGYDCYGGGSNGTDPQIHIYHNDRYTSSSGKVTSITDETGHTVDITYASLAGDGIYSRGTGGDYPVADCTLPLHVVKNVKTDNGAVGNADATYYYTGLKLHVAGRGLLGMSAVRVTDNITGNKTETGTEAWDADCFVPQKTFIRKTAGSYIETARTTNTYKKYGNKTFALQETVTETVDPDMFYSTVTKKYDPQTGSLVYEREEGDCTDDYHEVAYSNFVDISGMRLPQTVTYADCHIDDDPVERQTHITYNEKGQKITECVNSESSLPLITEYSYDIFGNITSSSTSGNGVERLEKRRVYDISGRFVIKEYTVPASSVTGYTHDIWGNVLTETDMTNPASSLVTTYTYDTWGNESFVTSPTGARAGIMRGWNSDTSKRYYVLRQAEGEPWVKTWYDSMGREVLKESVGMKDIDVRTETEYDKYGNVSKVTSQTGDISVTKTMQYDRRGRIISEKRSDAGTITYTYSDRDVTINDNGREYTKEYGDWGFTRSATDPSGEVYYIYNSFFKPVEVDVLSGNLIVTLEYDDLGNRTAINDPDAGRTSYTHDALGRVRTQTDARGNKSSYTFDVLGRQTVISGNDAVFAEYTYGDTGNEAQKLIKEKRGDLYTVYSYDAYGRVSLKTRHVGTEILTYNYIYNSLGQVTRIVYPGGVTADYTYDCYGNNTAIAVGGKTVWSIGNNTGKSFSANLGTALMENIQSDESGRTLSRTLKRNNKYDDNIFRTTYSYDNTTSNLVSKKVEADFIQAYPNDSLKIDTAIVVGPIKDLDGLGYKSVSLTRDSLLYPGQRPDWESELIFQGWTETYSYDSSDRLTRVNRNNKIFQNMEYDANGNILSKTNVGTYSYHNEKVHALTGIDVADNKYAPGGQEVVYNFFGKAETLSEWSGDEFRELDLIYGPDMERWKSVLNIDGEEKRTIIYSDDYECVRENDVIRQFYYLGGNVVYVRQTGKEDMICYATTDNQGSIMCIVDEAGKKVFEATYDAWGKQYVIRNNIGFIRGYTDHEMLPEFELINMNGRIYDPVVARFLSPDNYVQMPENTQNFNRYSYCLNNPLKYTDPSGEWFGIDDLFIAGISFAAGYISNSLSTGHWGWESIKAGTISAVSSWIGFNTAGMATGAITTNTLEQGMNIGLNTVLSSFLPPITIPFSSHLGLSFSPLCGFGTGGLSFGAGLSIGYTNGDISIQAGMGMGNYYSGWNVGASYKGFGGGFGITSYKKGTFQGLNIDAQKVASIGVRVGNVSFNISNDLWGDHEDRWRTSAAELSIGKFSIGTYVDTNWGKEESFDPKVIKGKDKFLGTGDTWNNGKVYSAPIWVGYRLNNMSYKLGISHPYVQSLTQNFVHKYITPTPYFLDYSLFTQGLFSYSGNLNPFTLWNY</sequence>
<dbReference type="SUPFAM" id="SSF69318">
    <property type="entry name" value="Integrin alpha N-terminal domain"/>
    <property type="match status" value="2"/>
</dbReference>
<dbReference type="NCBIfam" id="TIGR01643">
    <property type="entry name" value="YD_repeat_2x"/>
    <property type="match status" value="2"/>
</dbReference>
<evidence type="ECO:0000259" key="8">
    <source>
        <dbReference type="Pfam" id="PF25023"/>
    </source>
</evidence>
<dbReference type="Pfam" id="PF13517">
    <property type="entry name" value="FG-GAP_3"/>
    <property type="match status" value="1"/>
</dbReference>
<comment type="subcellular location">
    <subcellularLocation>
        <location evidence="1">Secreted</location>
    </subcellularLocation>
</comment>
<evidence type="ECO:0000256" key="4">
    <source>
        <dbReference type="ARBA" id="ARBA00022737"/>
    </source>
</evidence>
<feature type="signal peptide" evidence="6">
    <location>
        <begin position="1"/>
        <end position="24"/>
    </location>
</feature>
<name>A0ABX2B698_9BACT</name>
<dbReference type="NCBIfam" id="TIGR03696">
    <property type="entry name" value="Rhs_assc_core"/>
    <property type="match status" value="1"/>
</dbReference>
<gene>
    <name evidence="9" type="ORF">HPS54_08270</name>
</gene>
<evidence type="ECO:0000256" key="3">
    <source>
        <dbReference type="ARBA" id="ARBA00022729"/>
    </source>
</evidence>
<evidence type="ECO:0000313" key="9">
    <source>
        <dbReference type="EMBL" id="NPE25505.1"/>
    </source>
</evidence>
<protein>
    <recommendedName>
        <fullName evidence="11">RHS repeat-associated protein</fullName>
    </recommendedName>
</protein>
<evidence type="ECO:0008006" key="11">
    <source>
        <dbReference type="Google" id="ProtNLM"/>
    </source>
</evidence>
<organism evidence="9 10">
    <name type="scientific">Xylanibacter caecicola</name>
    <dbReference type="NCBI Taxonomy" id="2736294"/>
    <lineage>
        <taxon>Bacteria</taxon>
        <taxon>Pseudomonadati</taxon>
        <taxon>Bacteroidota</taxon>
        <taxon>Bacteroidia</taxon>
        <taxon>Bacteroidales</taxon>
        <taxon>Prevotellaceae</taxon>
        <taxon>Xylanibacter</taxon>
    </lineage>
</organism>
<accession>A0ABX2B698</accession>
<evidence type="ECO:0000256" key="6">
    <source>
        <dbReference type="SAM" id="SignalP"/>
    </source>
</evidence>
<dbReference type="InterPro" id="IPR056823">
    <property type="entry name" value="TEN-like_YD-shell"/>
</dbReference>
<feature type="domain" description="Bacterial toxin 23" evidence="7">
    <location>
        <begin position="1922"/>
        <end position="2097"/>
    </location>
</feature>
<dbReference type="PANTHER" id="PTHR32305:SF15">
    <property type="entry name" value="PROTEIN RHSA-RELATED"/>
    <property type="match status" value="1"/>
</dbReference>
<dbReference type="Gene3D" id="2.180.10.10">
    <property type="entry name" value="RHS repeat-associated core"/>
    <property type="match status" value="2"/>
</dbReference>
<keyword evidence="10" id="KW-1185">Reference proteome</keyword>
<evidence type="ECO:0000256" key="2">
    <source>
        <dbReference type="ARBA" id="ARBA00022525"/>
    </source>
</evidence>
<dbReference type="InterPro" id="IPR013517">
    <property type="entry name" value="FG-GAP"/>
</dbReference>